<keyword evidence="1" id="KW-0472">Membrane</keyword>
<proteinExistence type="predicted"/>
<protein>
    <submittedName>
        <fullName evidence="2">Uncharacterized protein</fullName>
    </submittedName>
</protein>
<dbReference type="PANTHER" id="PTHR34656">
    <property type="entry name" value="PYRROLINE-5-CARBOXYLATE REDUCTASE"/>
    <property type="match status" value="1"/>
</dbReference>
<sequence length="141" mass="15385">MGGPLPRRLRRPPRRLLAAPPLRELLVRLPIRRPLWGPWPALYASALFGGLFGLLSMAAALAVAVPAMVVTWITVLVLLACAGKPRQALVREGRRATADIARIALKVLVREGKLVAAVCAVISFFALLYRRQDLHIPPNSS</sequence>
<dbReference type="EMBL" id="LR743598">
    <property type="protein sequence ID" value="CAA2628754.1"/>
    <property type="molecule type" value="Genomic_DNA"/>
</dbReference>
<organism evidence="2">
    <name type="scientific">Spirodela intermedia</name>
    <name type="common">Intermediate duckweed</name>
    <dbReference type="NCBI Taxonomy" id="51605"/>
    <lineage>
        <taxon>Eukaryota</taxon>
        <taxon>Viridiplantae</taxon>
        <taxon>Streptophyta</taxon>
        <taxon>Embryophyta</taxon>
        <taxon>Tracheophyta</taxon>
        <taxon>Spermatophyta</taxon>
        <taxon>Magnoliopsida</taxon>
        <taxon>Liliopsida</taxon>
        <taxon>Araceae</taxon>
        <taxon>Lemnoideae</taxon>
        <taxon>Spirodela</taxon>
    </lineage>
</organism>
<evidence type="ECO:0000313" key="2">
    <source>
        <dbReference type="EMBL" id="CAA2628754.1"/>
    </source>
</evidence>
<feature type="transmembrane region" description="Helical" evidence="1">
    <location>
        <begin position="103"/>
        <end position="129"/>
    </location>
</feature>
<evidence type="ECO:0000313" key="3">
    <source>
        <dbReference type="Proteomes" id="UP001189122"/>
    </source>
</evidence>
<gene>
    <name evidence="2" type="ORF">SI7747_11014395</name>
</gene>
<dbReference type="EMBL" id="CACRZD030000011">
    <property type="protein sequence ID" value="CAA6668001.1"/>
    <property type="molecule type" value="Genomic_DNA"/>
</dbReference>
<keyword evidence="1" id="KW-1133">Transmembrane helix</keyword>
<evidence type="ECO:0000256" key="1">
    <source>
        <dbReference type="SAM" id="Phobius"/>
    </source>
</evidence>
<dbReference type="PANTHER" id="PTHR34656:SF1">
    <property type="entry name" value="PYRROLINE-5-CARBOXYLATE REDUCTASE"/>
    <property type="match status" value="1"/>
</dbReference>
<name>A0A7I8JDC9_SPIIN</name>
<feature type="transmembrane region" description="Helical" evidence="1">
    <location>
        <begin position="35"/>
        <end position="55"/>
    </location>
</feature>
<dbReference type="Proteomes" id="UP001189122">
    <property type="component" value="Unassembled WGS sequence"/>
</dbReference>
<keyword evidence="3" id="KW-1185">Reference proteome</keyword>
<feature type="transmembrane region" description="Helical" evidence="1">
    <location>
        <begin position="61"/>
        <end position="82"/>
    </location>
</feature>
<accession>A0A7I8JDC9</accession>
<keyword evidence="1" id="KW-0812">Transmembrane</keyword>
<dbReference type="AlphaFoldDB" id="A0A7I8JDC9"/>
<reference evidence="2 3" key="1">
    <citation type="submission" date="2019-12" db="EMBL/GenBank/DDBJ databases">
        <authorList>
            <person name="Scholz U."/>
            <person name="Mascher M."/>
            <person name="Fiebig A."/>
        </authorList>
    </citation>
    <scope>NUCLEOTIDE SEQUENCE</scope>
</reference>